<keyword evidence="8" id="KW-1003">Cell membrane</keyword>
<keyword evidence="7 8" id="KW-0066">ATP synthesis</keyword>
<protein>
    <recommendedName>
        <fullName evidence="8">ATP synthase subunit delta</fullName>
    </recommendedName>
    <alternativeName>
        <fullName evidence="8">ATP synthase F(1) sector subunit delta</fullName>
    </alternativeName>
    <alternativeName>
        <fullName evidence="8">F-type ATPase subunit delta</fullName>
        <shortName evidence="8">F-ATPase subunit delta</shortName>
    </alternativeName>
</protein>
<comment type="function">
    <text evidence="8">This protein is part of the stalk that links CF(0) to CF(1). It either transmits conformational changes from CF(0) to CF(1) or is implicated in proton conduction.</text>
</comment>
<evidence type="ECO:0000256" key="2">
    <source>
        <dbReference type="ARBA" id="ARBA00022448"/>
    </source>
</evidence>
<evidence type="ECO:0000256" key="4">
    <source>
        <dbReference type="ARBA" id="ARBA00023065"/>
    </source>
</evidence>
<name>A0A1H8KIH5_9BURK</name>
<evidence type="ECO:0000313" key="9">
    <source>
        <dbReference type="EMBL" id="SEN92753.1"/>
    </source>
</evidence>
<sequence length="176" mass="18660">MAELATIARPYAQALFEASTGKLGETAQWLEPLATVVGNPELQQVAASPKLGSNQLFELIAGLMPVALPADGNNFLRTVLQNGRLAALPEIARQYEALKNAASGASNATIYSAFPIEGAELADLTARLEQRFKAKLNVSVVQDSDLIGGVRVVVGDEVLDTSVKARIEQMKQALTA</sequence>
<evidence type="ECO:0000256" key="5">
    <source>
        <dbReference type="ARBA" id="ARBA00023136"/>
    </source>
</evidence>
<organism evidence="9 10">
    <name type="scientific">Brachymonas denitrificans DSM 15123</name>
    <dbReference type="NCBI Taxonomy" id="1121117"/>
    <lineage>
        <taxon>Bacteria</taxon>
        <taxon>Pseudomonadati</taxon>
        <taxon>Pseudomonadota</taxon>
        <taxon>Betaproteobacteria</taxon>
        <taxon>Burkholderiales</taxon>
        <taxon>Comamonadaceae</taxon>
        <taxon>Brachymonas</taxon>
    </lineage>
</organism>
<evidence type="ECO:0000256" key="1">
    <source>
        <dbReference type="ARBA" id="ARBA00004370"/>
    </source>
</evidence>
<dbReference type="InterPro" id="IPR026015">
    <property type="entry name" value="ATP_synth_OSCP/delta_N_sf"/>
</dbReference>
<dbReference type="GO" id="GO:0005886">
    <property type="term" value="C:plasma membrane"/>
    <property type="evidence" value="ECO:0007669"/>
    <property type="project" value="UniProtKB-SubCell"/>
</dbReference>
<keyword evidence="10" id="KW-1185">Reference proteome</keyword>
<evidence type="ECO:0000256" key="6">
    <source>
        <dbReference type="ARBA" id="ARBA00023196"/>
    </source>
</evidence>
<dbReference type="NCBIfam" id="NF004402">
    <property type="entry name" value="PRK05758.2-2"/>
    <property type="match status" value="1"/>
</dbReference>
<dbReference type="GO" id="GO:0045259">
    <property type="term" value="C:proton-transporting ATP synthase complex"/>
    <property type="evidence" value="ECO:0007669"/>
    <property type="project" value="UniProtKB-KW"/>
</dbReference>
<evidence type="ECO:0000256" key="8">
    <source>
        <dbReference type="HAMAP-Rule" id="MF_01416"/>
    </source>
</evidence>
<proteinExistence type="inferred from homology"/>
<dbReference type="RefSeq" id="WP_091818192.1">
    <property type="nucleotide sequence ID" value="NZ_FOCW01000011.1"/>
</dbReference>
<comment type="function">
    <text evidence="8">F(1)F(0) ATP synthase produces ATP from ADP in the presence of a proton or sodium gradient. F-type ATPases consist of two structural domains, F(1) containing the extramembraneous catalytic core and F(0) containing the membrane proton channel, linked together by a central stalk and a peripheral stalk. During catalysis, ATP synthesis in the catalytic domain of F(1) is coupled via a rotary mechanism of the central stalk subunits to proton translocation.</text>
</comment>
<comment type="subcellular location">
    <subcellularLocation>
        <location evidence="8">Cell membrane</location>
        <topology evidence="8">Peripheral membrane protein</topology>
    </subcellularLocation>
    <subcellularLocation>
        <location evidence="1">Membrane</location>
    </subcellularLocation>
</comment>
<keyword evidence="3 8" id="KW-0375">Hydrogen ion transport</keyword>
<dbReference type="InterPro" id="IPR000711">
    <property type="entry name" value="ATPase_OSCP/dsu"/>
</dbReference>
<keyword evidence="4 8" id="KW-0406">Ion transport</keyword>
<dbReference type="SUPFAM" id="SSF47928">
    <property type="entry name" value="N-terminal domain of the delta subunit of the F1F0-ATP synthase"/>
    <property type="match status" value="1"/>
</dbReference>
<dbReference type="PANTHER" id="PTHR11910">
    <property type="entry name" value="ATP SYNTHASE DELTA CHAIN"/>
    <property type="match status" value="1"/>
</dbReference>
<dbReference type="Pfam" id="PF00213">
    <property type="entry name" value="OSCP"/>
    <property type="match status" value="1"/>
</dbReference>
<dbReference type="Proteomes" id="UP000199531">
    <property type="component" value="Unassembled WGS sequence"/>
</dbReference>
<reference evidence="9 10" key="1">
    <citation type="submission" date="2016-10" db="EMBL/GenBank/DDBJ databases">
        <authorList>
            <person name="de Groot N.N."/>
        </authorList>
    </citation>
    <scope>NUCLEOTIDE SEQUENCE [LARGE SCALE GENOMIC DNA]</scope>
    <source>
        <strain evidence="9 10">DSM 15123</strain>
    </source>
</reference>
<evidence type="ECO:0000256" key="7">
    <source>
        <dbReference type="ARBA" id="ARBA00023310"/>
    </source>
</evidence>
<keyword evidence="2 8" id="KW-0813">Transport</keyword>
<dbReference type="HAMAP" id="MF_01416">
    <property type="entry name" value="ATP_synth_delta_bact"/>
    <property type="match status" value="1"/>
</dbReference>
<gene>
    <name evidence="8" type="primary">atpH</name>
    <name evidence="9" type="ORF">SAMN02745977_02363</name>
</gene>
<dbReference type="EMBL" id="FOCW01000011">
    <property type="protein sequence ID" value="SEN92753.1"/>
    <property type="molecule type" value="Genomic_DNA"/>
</dbReference>
<keyword evidence="6 8" id="KW-0139">CF(1)</keyword>
<dbReference type="STRING" id="1121117.SAMN02745977_02363"/>
<dbReference type="AlphaFoldDB" id="A0A1H8KIH5"/>
<accession>A0A1H8KIH5</accession>
<dbReference type="Gene3D" id="1.10.520.20">
    <property type="entry name" value="N-terminal domain of the delta subunit of the F1F0-ATP synthase"/>
    <property type="match status" value="1"/>
</dbReference>
<evidence type="ECO:0000313" key="10">
    <source>
        <dbReference type="Proteomes" id="UP000199531"/>
    </source>
</evidence>
<evidence type="ECO:0000256" key="3">
    <source>
        <dbReference type="ARBA" id="ARBA00022781"/>
    </source>
</evidence>
<dbReference type="PRINTS" id="PR00125">
    <property type="entry name" value="ATPASEDELTA"/>
</dbReference>
<dbReference type="GO" id="GO:0046933">
    <property type="term" value="F:proton-transporting ATP synthase activity, rotational mechanism"/>
    <property type="evidence" value="ECO:0007669"/>
    <property type="project" value="UniProtKB-UniRule"/>
</dbReference>
<keyword evidence="5 8" id="KW-0472">Membrane</keyword>
<comment type="similarity">
    <text evidence="8">Belongs to the ATPase delta chain family.</text>
</comment>
<dbReference type="OrthoDB" id="9816221at2"/>
<dbReference type="NCBIfam" id="TIGR01145">
    <property type="entry name" value="ATP_synt_delta"/>
    <property type="match status" value="1"/>
</dbReference>